<name>T1KCD7_TETUR</name>
<reference evidence="2" key="2">
    <citation type="submission" date="2015-06" db="UniProtKB">
        <authorList>
            <consortium name="EnsemblMetazoa"/>
        </authorList>
    </citation>
    <scope>IDENTIFICATION</scope>
</reference>
<dbReference type="InterPro" id="IPR008974">
    <property type="entry name" value="TRAF-like"/>
</dbReference>
<dbReference type="EnsemblMetazoa" id="tetur08g07260.1">
    <property type="protein sequence ID" value="tetur08g07260.1"/>
    <property type="gene ID" value="tetur08g07260"/>
</dbReference>
<dbReference type="KEGG" id="tut:107362630"/>
<dbReference type="eggNOG" id="KOG1863">
    <property type="taxonomic scope" value="Eukaryota"/>
</dbReference>
<evidence type="ECO:0000313" key="3">
    <source>
        <dbReference type="Proteomes" id="UP000015104"/>
    </source>
</evidence>
<feature type="domain" description="MATH" evidence="1">
    <location>
        <begin position="170"/>
        <end position="300"/>
    </location>
</feature>
<dbReference type="PANTHER" id="PTHR47022">
    <property type="entry name" value="BTB AND MATH DOMAIN-CONTAINING PROTEIN 36-RELATED"/>
    <property type="match status" value="1"/>
</dbReference>
<gene>
    <name evidence="2" type="primary">107362630</name>
</gene>
<protein>
    <recommendedName>
        <fullName evidence="1">MATH domain-containing protein</fullName>
    </recommendedName>
</protein>
<sequence>MASPTSSEEVIARRKIRLIMQNVSTLKRTVSTAVEFIHGLPCRVIVKTTDKDDKKILGFYVGYNEDSDDKIAIAQSNIDFTLVHRKDAANNLKKSKFCYFRPGSRIHGFDNFFTWKATAKNVKKFIVENEMTLEADIIIHRPRTPSYYSTELSTGYYDLFSQRLTPDRSQVLFRFRVDNVMTIEREYSPTFYVRNIPWRIMAVLKEKSKMTNEMNVSKNFGVFLRCYGIEGTDNWACYANVVIDIWNHIPGRLPRRKRFTHFYYKDAPDYGFASLLSMEELTNEYLGHVNKGSVVIEASVSAEKPAIIPKRQPVVERPLTINNFVIPDALVHLYTLEDH</sequence>
<dbReference type="HOGENOM" id="CLU_819719_0_0_1"/>
<organism evidence="2 3">
    <name type="scientific">Tetranychus urticae</name>
    <name type="common">Two-spotted spider mite</name>
    <dbReference type="NCBI Taxonomy" id="32264"/>
    <lineage>
        <taxon>Eukaryota</taxon>
        <taxon>Metazoa</taxon>
        <taxon>Ecdysozoa</taxon>
        <taxon>Arthropoda</taxon>
        <taxon>Chelicerata</taxon>
        <taxon>Arachnida</taxon>
        <taxon>Acari</taxon>
        <taxon>Acariformes</taxon>
        <taxon>Trombidiformes</taxon>
        <taxon>Prostigmata</taxon>
        <taxon>Eleutherengona</taxon>
        <taxon>Raphignathae</taxon>
        <taxon>Tetranychoidea</taxon>
        <taxon>Tetranychidae</taxon>
        <taxon>Tetranychus</taxon>
    </lineage>
</organism>
<dbReference type="Pfam" id="PF22486">
    <property type="entry name" value="MATH_2"/>
    <property type="match status" value="1"/>
</dbReference>
<dbReference type="STRING" id="32264.T1KCD7"/>
<accession>T1KCD7</accession>
<keyword evidence="3" id="KW-1185">Reference proteome</keyword>
<dbReference type="Gene3D" id="2.60.210.10">
    <property type="entry name" value="Apoptosis, Tumor Necrosis Factor Receptor Associated Protein 2, Chain A"/>
    <property type="match status" value="2"/>
</dbReference>
<proteinExistence type="predicted"/>
<dbReference type="EMBL" id="CAEY01001959">
    <property type="status" value="NOT_ANNOTATED_CDS"/>
    <property type="molecule type" value="Genomic_DNA"/>
</dbReference>
<dbReference type="Proteomes" id="UP000015104">
    <property type="component" value="Unassembled WGS sequence"/>
</dbReference>
<dbReference type="OMA" id="WHELEEP"/>
<dbReference type="InterPro" id="IPR002083">
    <property type="entry name" value="MATH/TRAF_dom"/>
</dbReference>
<dbReference type="OrthoDB" id="289038at2759"/>
<dbReference type="Pfam" id="PF00917">
    <property type="entry name" value="MATH"/>
    <property type="match status" value="1"/>
</dbReference>
<reference evidence="3" key="1">
    <citation type="submission" date="2011-08" db="EMBL/GenBank/DDBJ databases">
        <authorList>
            <person name="Rombauts S."/>
        </authorList>
    </citation>
    <scope>NUCLEOTIDE SEQUENCE</scope>
    <source>
        <strain evidence="3">London</strain>
    </source>
</reference>
<dbReference type="SMART" id="SM00061">
    <property type="entry name" value="MATH"/>
    <property type="match status" value="1"/>
</dbReference>
<evidence type="ECO:0000313" key="2">
    <source>
        <dbReference type="EnsemblMetazoa" id="tetur08g07260.1"/>
    </source>
</evidence>
<evidence type="ECO:0000259" key="1">
    <source>
        <dbReference type="PROSITE" id="PS50144"/>
    </source>
</evidence>
<dbReference type="SUPFAM" id="SSF49599">
    <property type="entry name" value="TRAF domain-like"/>
    <property type="match status" value="2"/>
</dbReference>
<dbReference type="AlphaFoldDB" id="T1KCD7"/>
<dbReference type="PANTHER" id="PTHR47022:SF1">
    <property type="entry name" value="BTB AND MATH DOMAIN-CONTAINING PROTEIN 36-RELATED"/>
    <property type="match status" value="1"/>
</dbReference>
<dbReference type="PROSITE" id="PS50144">
    <property type="entry name" value="MATH"/>
    <property type="match status" value="1"/>
</dbReference>